<keyword evidence="2" id="KW-0472">Membrane</keyword>
<dbReference type="AlphaFoldDB" id="A0A8R7RB28"/>
<dbReference type="EnsemblPlants" id="TuG1812G0700005873.01.T01">
    <property type="protein sequence ID" value="TuG1812G0700005873.01.T01"/>
    <property type="gene ID" value="TuG1812G0700005873.01"/>
</dbReference>
<keyword evidence="2" id="KW-1133">Transmembrane helix</keyword>
<dbReference type="Gramene" id="TuG1812G0700005873.01.T01">
    <property type="protein sequence ID" value="TuG1812G0700005873.01.T01"/>
    <property type="gene ID" value="TuG1812G0700005873.01"/>
</dbReference>
<feature type="region of interest" description="Disordered" evidence="1">
    <location>
        <begin position="74"/>
        <end position="112"/>
    </location>
</feature>
<reference evidence="3" key="3">
    <citation type="submission" date="2022-06" db="UniProtKB">
        <authorList>
            <consortium name="EnsemblPlants"/>
        </authorList>
    </citation>
    <scope>IDENTIFICATION</scope>
</reference>
<evidence type="ECO:0000256" key="2">
    <source>
        <dbReference type="SAM" id="Phobius"/>
    </source>
</evidence>
<evidence type="ECO:0000313" key="4">
    <source>
        <dbReference type="Proteomes" id="UP000015106"/>
    </source>
</evidence>
<accession>A0A8R7RB28</accession>
<reference evidence="3" key="2">
    <citation type="submission" date="2018-03" db="EMBL/GenBank/DDBJ databases">
        <title>The Triticum urartu genome reveals the dynamic nature of wheat genome evolution.</title>
        <authorList>
            <person name="Ling H."/>
            <person name="Ma B."/>
            <person name="Shi X."/>
            <person name="Liu H."/>
            <person name="Dong L."/>
            <person name="Sun H."/>
            <person name="Cao Y."/>
            <person name="Gao Q."/>
            <person name="Zheng S."/>
            <person name="Li Y."/>
            <person name="Yu Y."/>
            <person name="Du H."/>
            <person name="Qi M."/>
            <person name="Li Y."/>
            <person name="Yu H."/>
            <person name="Cui Y."/>
            <person name="Wang N."/>
            <person name="Chen C."/>
            <person name="Wu H."/>
            <person name="Zhao Y."/>
            <person name="Zhang J."/>
            <person name="Li Y."/>
            <person name="Zhou W."/>
            <person name="Zhang B."/>
            <person name="Hu W."/>
            <person name="Eijk M."/>
            <person name="Tang J."/>
            <person name="Witsenboer H."/>
            <person name="Zhao S."/>
            <person name="Li Z."/>
            <person name="Zhang A."/>
            <person name="Wang D."/>
            <person name="Liang C."/>
        </authorList>
    </citation>
    <scope>NUCLEOTIDE SEQUENCE [LARGE SCALE GENOMIC DNA]</scope>
    <source>
        <strain evidence="3">cv. G1812</strain>
    </source>
</reference>
<organism evidence="3 4">
    <name type="scientific">Triticum urartu</name>
    <name type="common">Red wild einkorn</name>
    <name type="synonym">Crithodium urartu</name>
    <dbReference type="NCBI Taxonomy" id="4572"/>
    <lineage>
        <taxon>Eukaryota</taxon>
        <taxon>Viridiplantae</taxon>
        <taxon>Streptophyta</taxon>
        <taxon>Embryophyta</taxon>
        <taxon>Tracheophyta</taxon>
        <taxon>Spermatophyta</taxon>
        <taxon>Magnoliopsida</taxon>
        <taxon>Liliopsida</taxon>
        <taxon>Poales</taxon>
        <taxon>Poaceae</taxon>
        <taxon>BOP clade</taxon>
        <taxon>Pooideae</taxon>
        <taxon>Triticodae</taxon>
        <taxon>Triticeae</taxon>
        <taxon>Triticinae</taxon>
        <taxon>Triticum</taxon>
    </lineage>
</organism>
<keyword evidence="2" id="KW-0812">Transmembrane</keyword>
<dbReference type="Proteomes" id="UP000015106">
    <property type="component" value="Chromosome 7"/>
</dbReference>
<evidence type="ECO:0000313" key="3">
    <source>
        <dbReference type="EnsemblPlants" id="TuG1812G0700005873.01.T01"/>
    </source>
</evidence>
<reference evidence="4" key="1">
    <citation type="journal article" date="2013" name="Nature">
        <title>Draft genome of the wheat A-genome progenitor Triticum urartu.</title>
        <authorList>
            <person name="Ling H.Q."/>
            <person name="Zhao S."/>
            <person name="Liu D."/>
            <person name="Wang J."/>
            <person name="Sun H."/>
            <person name="Zhang C."/>
            <person name="Fan H."/>
            <person name="Li D."/>
            <person name="Dong L."/>
            <person name="Tao Y."/>
            <person name="Gao C."/>
            <person name="Wu H."/>
            <person name="Li Y."/>
            <person name="Cui Y."/>
            <person name="Guo X."/>
            <person name="Zheng S."/>
            <person name="Wang B."/>
            <person name="Yu K."/>
            <person name="Liang Q."/>
            <person name="Yang W."/>
            <person name="Lou X."/>
            <person name="Chen J."/>
            <person name="Feng M."/>
            <person name="Jian J."/>
            <person name="Zhang X."/>
            <person name="Luo G."/>
            <person name="Jiang Y."/>
            <person name="Liu J."/>
            <person name="Wang Z."/>
            <person name="Sha Y."/>
            <person name="Zhang B."/>
            <person name="Wu H."/>
            <person name="Tang D."/>
            <person name="Shen Q."/>
            <person name="Xue P."/>
            <person name="Zou S."/>
            <person name="Wang X."/>
            <person name="Liu X."/>
            <person name="Wang F."/>
            <person name="Yang Y."/>
            <person name="An X."/>
            <person name="Dong Z."/>
            <person name="Zhang K."/>
            <person name="Zhang X."/>
            <person name="Luo M.C."/>
            <person name="Dvorak J."/>
            <person name="Tong Y."/>
            <person name="Wang J."/>
            <person name="Yang H."/>
            <person name="Li Z."/>
            <person name="Wang D."/>
            <person name="Zhang A."/>
            <person name="Wang J."/>
        </authorList>
    </citation>
    <scope>NUCLEOTIDE SEQUENCE</scope>
    <source>
        <strain evidence="4">cv. G1812</strain>
    </source>
</reference>
<name>A0A8R7RB28_TRIUA</name>
<evidence type="ECO:0000256" key="1">
    <source>
        <dbReference type="SAM" id="MobiDB-lite"/>
    </source>
</evidence>
<keyword evidence="4" id="KW-1185">Reference proteome</keyword>
<feature type="transmembrane region" description="Helical" evidence="2">
    <location>
        <begin position="6"/>
        <end position="24"/>
    </location>
</feature>
<protein>
    <submittedName>
        <fullName evidence="3">Uncharacterized protein</fullName>
    </submittedName>
</protein>
<proteinExistence type="predicted"/>
<sequence>MTVLDIFVCILAFMPTGWGLLLIAQAIKPVVEMVGLWGVGEGPRPGLRDPDGAPAVHAHRVPRVVPLRVRVPDQDALQPGVQQRPADLPYPRRPQEGPSHPEQGVGRKKIQS</sequence>